<name>A0A4Z1NXM8_9PEZI</name>
<evidence type="ECO:0000256" key="1">
    <source>
        <dbReference type="SAM" id="MobiDB-lite"/>
    </source>
</evidence>
<dbReference type="Proteomes" id="UP000298493">
    <property type="component" value="Unassembled WGS sequence"/>
</dbReference>
<proteinExistence type="predicted"/>
<feature type="region of interest" description="Disordered" evidence="1">
    <location>
        <begin position="70"/>
        <end position="90"/>
    </location>
</feature>
<organism evidence="2 3">
    <name type="scientific">Venturia nashicola</name>
    <dbReference type="NCBI Taxonomy" id="86259"/>
    <lineage>
        <taxon>Eukaryota</taxon>
        <taxon>Fungi</taxon>
        <taxon>Dikarya</taxon>
        <taxon>Ascomycota</taxon>
        <taxon>Pezizomycotina</taxon>
        <taxon>Dothideomycetes</taxon>
        <taxon>Pleosporomycetidae</taxon>
        <taxon>Venturiales</taxon>
        <taxon>Venturiaceae</taxon>
        <taxon>Venturia</taxon>
    </lineage>
</organism>
<evidence type="ECO:0000313" key="3">
    <source>
        <dbReference type="Proteomes" id="UP000298493"/>
    </source>
</evidence>
<dbReference type="EMBL" id="SNSC02000026">
    <property type="protein sequence ID" value="TID13359.1"/>
    <property type="molecule type" value="Genomic_DNA"/>
</dbReference>
<accession>A0A4Z1NXM8</accession>
<gene>
    <name evidence="2" type="ORF">E6O75_ATG11275</name>
</gene>
<evidence type="ECO:0000313" key="2">
    <source>
        <dbReference type="EMBL" id="TID13359.1"/>
    </source>
</evidence>
<protein>
    <submittedName>
        <fullName evidence="2">Uncharacterized protein</fullName>
    </submittedName>
</protein>
<keyword evidence="3" id="KW-1185">Reference proteome</keyword>
<sequence>MEDEAAMEEEREGGRVAAVCRGHLGLYPAGEKRRVVGDSQSLPSRWACESKSAWPLKLCPRLRHYGQGFGQGFGQGAPRSPQGAPKEPPSLLAVHRLGLIALLAECTSRGRKACVNLKTSLSRALGNTKLSRALGKTSTTTDPARES</sequence>
<dbReference type="AlphaFoldDB" id="A0A4Z1NXM8"/>
<comment type="caution">
    <text evidence="2">The sequence shown here is derived from an EMBL/GenBank/DDBJ whole genome shotgun (WGS) entry which is preliminary data.</text>
</comment>
<reference evidence="2 3" key="1">
    <citation type="submission" date="2019-04" db="EMBL/GenBank/DDBJ databases">
        <title>High contiguity whole genome sequence and gene annotation resource for two Venturia nashicola isolates.</title>
        <authorList>
            <person name="Prokchorchik M."/>
            <person name="Won K."/>
            <person name="Lee Y."/>
            <person name="Choi E.D."/>
            <person name="Segonzac C."/>
            <person name="Sohn K.H."/>
        </authorList>
    </citation>
    <scope>NUCLEOTIDE SEQUENCE [LARGE SCALE GENOMIC DNA]</scope>
    <source>
        <strain evidence="2 3">PRI2</strain>
    </source>
</reference>